<evidence type="ECO:0000256" key="1">
    <source>
        <dbReference type="ARBA" id="ARBA00004881"/>
    </source>
</evidence>
<evidence type="ECO:0000313" key="3">
    <source>
        <dbReference type="EMBL" id="ODM06351.1"/>
    </source>
</evidence>
<dbReference type="GO" id="GO:0046556">
    <property type="term" value="F:alpha-L-arabinofuranosidase activity"/>
    <property type="evidence" value="ECO:0007669"/>
    <property type="project" value="UniProtKB-EC"/>
</dbReference>
<accession>A0A1E3AD40</accession>
<dbReference type="GO" id="GO:0000272">
    <property type="term" value="P:polysaccharide catabolic process"/>
    <property type="evidence" value="ECO:0007669"/>
    <property type="project" value="TreeGrafter"/>
</dbReference>
<proteinExistence type="predicted"/>
<keyword evidence="3" id="KW-0326">Glycosidase</keyword>
<reference evidence="3 4" key="1">
    <citation type="submission" date="2016-07" db="EMBL/GenBank/DDBJ databases">
        <title>Characterization of isolates of Eisenbergiella tayi derived from blood cultures, using whole genome sequencing.</title>
        <authorList>
            <person name="Burdz T."/>
            <person name="Wiebe D."/>
            <person name="Huynh C."/>
            <person name="Bernard K."/>
        </authorList>
    </citation>
    <scope>NUCLEOTIDE SEQUENCE [LARGE SCALE GENOMIC DNA]</scope>
    <source>
        <strain evidence="3 4">NML 110608</strain>
    </source>
</reference>
<dbReference type="EMBL" id="MCGH01000002">
    <property type="protein sequence ID" value="ODM06351.1"/>
    <property type="molecule type" value="Genomic_DNA"/>
</dbReference>
<dbReference type="AlphaFoldDB" id="A0A1E3AD40"/>
<organism evidence="3 4">
    <name type="scientific">Eisenbergiella tayi</name>
    <dbReference type="NCBI Taxonomy" id="1432052"/>
    <lineage>
        <taxon>Bacteria</taxon>
        <taxon>Bacillati</taxon>
        <taxon>Bacillota</taxon>
        <taxon>Clostridia</taxon>
        <taxon>Lachnospirales</taxon>
        <taxon>Lachnospiraceae</taxon>
        <taxon>Eisenbergiella</taxon>
    </lineage>
</organism>
<dbReference type="RefSeq" id="WP_069152325.1">
    <property type="nucleotide sequence ID" value="NZ_MCGH01000002.1"/>
</dbReference>
<evidence type="ECO:0000313" key="4">
    <source>
        <dbReference type="Proteomes" id="UP000094067"/>
    </source>
</evidence>
<sequence>MAVIQVEENWTQKPVDRRIFGNFIESGFGRQVNGMWSEMLYNRAFRDVPAIKIATWEWLGLDKEHYNSEAPFWHSGYEENDWQLIGAPERSHTCGTHTHKGTTSLLLENRDGGECGLKQEGLHLKKGKRYRFRLFAGIRGDMSEAGLNGFGDTIHTEEEEKLTVKIGKQQTCFSLTSVPRLYEWEWETREDEITDIRITFTFRGTLVLAFASLMPDDNLGGWRADVVEKLKEASPSVVRFPGGCFVSFYNWESSIGDRDTREPQPSFYWGGLEENDVGLDEFLLLSRLVGFEPQICFNMMTSDPFKARQLVEYLNAPETVGMGRRRMLNGNPEPYGVRLFEMDNEPGRKWTARQYAQKCVEFAREMRLADPGIELMLAAYAYDPELLPMMLEIAGKEIQYVIYRQGNPEFVHQILPVIREYNRKNGTNLKLVNTEWLPSCHSPEPFEDPRMPLDFRWHGEVTNDYANIFGTQQISWNYALNGAHRLLDYISYGGEFALANFNNMCNTWGQNIIEATKDTCYLSCMGKVFAMFARVFEPCTAAEARTGDEKLFALAVKSVTGKKQLYLINHSGNDCDTELPEGKWICRDGLQGNGRMAHETEDGSCAKRCLAAPEGSRILVPGLSFLCLEESQDTESIAFI</sequence>
<name>A0A1E3AD40_9FIRM</name>
<gene>
    <name evidence="3" type="primary">abfA_2</name>
    <name evidence="3" type="ORF">BEI61_02241</name>
</gene>
<dbReference type="PANTHER" id="PTHR43576:SF3">
    <property type="entry name" value="ALPHA-L-ARABINOFURANOSIDASE C"/>
    <property type="match status" value="1"/>
</dbReference>
<comment type="caution">
    <text evidence="3">The sequence shown here is derived from an EMBL/GenBank/DDBJ whole genome shotgun (WGS) entry which is preliminary data.</text>
</comment>
<evidence type="ECO:0000259" key="2">
    <source>
        <dbReference type="Pfam" id="PF22848"/>
    </source>
</evidence>
<dbReference type="PATRIC" id="fig|1432052.4.peg.2507"/>
<keyword evidence="3" id="KW-0378">Hydrolase</keyword>
<comment type="pathway">
    <text evidence="1">Glycan metabolism.</text>
</comment>
<dbReference type="PANTHER" id="PTHR43576">
    <property type="entry name" value="ALPHA-L-ARABINOFURANOSIDASE C-RELATED"/>
    <property type="match status" value="1"/>
</dbReference>
<dbReference type="Gene3D" id="3.20.20.80">
    <property type="entry name" value="Glycosidases"/>
    <property type="match status" value="1"/>
</dbReference>
<dbReference type="EC" id="3.2.1.55" evidence="3"/>
<dbReference type="InterPro" id="IPR055235">
    <property type="entry name" value="ASD1_cat"/>
</dbReference>
<dbReference type="Proteomes" id="UP000094067">
    <property type="component" value="Unassembled WGS sequence"/>
</dbReference>
<dbReference type="InterPro" id="IPR017853">
    <property type="entry name" value="GH"/>
</dbReference>
<dbReference type="SUPFAM" id="SSF51445">
    <property type="entry name" value="(Trans)glycosidases"/>
    <property type="match status" value="1"/>
</dbReference>
<dbReference type="Pfam" id="PF22848">
    <property type="entry name" value="ASD1_dom"/>
    <property type="match status" value="1"/>
</dbReference>
<feature type="domain" description="Alpha-L-arabinofuranosidase 1 catalytic" evidence="2">
    <location>
        <begin position="230"/>
        <end position="384"/>
    </location>
</feature>
<protein>
    <submittedName>
        <fullName evidence="3">Intracellular exo-alpha-(1-&gt;5)-L-arabinofuranosidase</fullName>
        <ecNumber evidence="3">3.2.1.55</ecNumber>
    </submittedName>
</protein>